<sequence length="521" mass="58058">MHDVAGDAYFNYNFIRSTVRDETSDGLMIVHTRDMNLQSEIARGSNYYTYSALYGGCVVAVKVFKGPGAEQNWKDNVALTKDLFHPNVTKMIGVSGENTKNPHIVYGISDKKMTLLLAKALRTDLNKSVQLSIKTAGLIYMESLNLSSKDIVNILKLENFDIFVNGGDEPVLSIHLPGTTAQGHHHPDSSSYHFKDHHIGIEILSGLCQKLFSEVNSFLYDDLPEKELDTDDFVENHSMVVQTNREGHSNVAEDASEVWISHQVPRRELRWKLDKSVSNRNLESIVRCFDSDRVWASSADSPLPRITASPHKWGSHRCPGYLREEITLTADVSRSIVVAHQYPSQNEICTICGQLVRYPHNPDYTTKRRRQPPPKMNISAPSIRSYVPHSFSAWQPDPALVPMPPSGEPVLHIFGRGSPGLFGPRSPANSRYNPSIQLTLSPEEPTAVHGVGSSRLFGPRLESDANRSIATSETQIGNTQMQGSIPPPDAQRSRPSPVVKYLRLWNRVYGKGKSRASPTVV</sequence>
<dbReference type="HOGENOM" id="CLU_031473_0_0_1"/>
<dbReference type="RefSeq" id="XP_001878857.1">
    <property type="nucleotide sequence ID" value="XM_001878822.1"/>
</dbReference>
<feature type="region of interest" description="Disordered" evidence="1">
    <location>
        <begin position="473"/>
        <end position="496"/>
    </location>
</feature>
<evidence type="ECO:0000313" key="3">
    <source>
        <dbReference type="Proteomes" id="UP000001194"/>
    </source>
</evidence>
<dbReference type="GeneID" id="6074507"/>
<dbReference type="EMBL" id="DS547097">
    <property type="protein sequence ID" value="EDR10407.1"/>
    <property type="molecule type" value="Genomic_DNA"/>
</dbReference>
<dbReference type="Gene3D" id="3.30.200.20">
    <property type="entry name" value="Phosphorylase Kinase, domain 1"/>
    <property type="match status" value="1"/>
</dbReference>
<protein>
    <submittedName>
        <fullName evidence="2">Predicted protein</fullName>
    </submittedName>
</protein>
<dbReference type="AlphaFoldDB" id="B0D4U9"/>
<dbReference type="InterPro" id="IPR011009">
    <property type="entry name" value="Kinase-like_dom_sf"/>
</dbReference>
<name>B0D4U9_LACBS</name>
<gene>
    <name evidence="2" type="ORF">LACBIDRAFT_317290</name>
</gene>
<reference evidence="2 3" key="1">
    <citation type="journal article" date="2008" name="Nature">
        <title>The genome of Laccaria bicolor provides insights into mycorrhizal symbiosis.</title>
        <authorList>
            <person name="Martin F."/>
            <person name="Aerts A."/>
            <person name="Ahren D."/>
            <person name="Brun A."/>
            <person name="Danchin E.G.J."/>
            <person name="Duchaussoy F."/>
            <person name="Gibon J."/>
            <person name="Kohler A."/>
            <person name="Lindquist E."/>
            <person name="Pereda V."/>
            <person name="Salamov A."/>
            <person name="Shapiro H.J."/>
            <person name="Wuyts J."/>
            <person name="Blaudez D."/>
            <person name="Buee M."/>
            <person name="Brokstein P."/>
            <person name="Canbaeck B."/>
            <person name="Cohen D."/>
            <person name="Courty P.E."/>
            <person name="Coutinho P.M."/>
            <person name="Delaruelle C."/>
            <person name="Detter J.C."/>
            <person name="Deveau A."/>
            <person name="DiFazio S."/>
            <person name="Duplessis S."/>
            <person name="Fraissinet-Tachet L."/>
            <person name="Lucic E."/>
            <person name="Frey-Klett P."/>
            <person name="Fourrey C."/>
            <person name="Feussner I."/>
            <person name="Gay G."/>
            <person name="Grimwood J."/>
            <person name="Hoegger P.J."/>
            <person name="Jain P."/>
            <person name="Kilaru S."/>
            <person name="Labbe J."/>
            <person name="Lin Y.C."/>
            <person name="Legue V."/>
            <person name="Le Tacon F."/>
            <person name="Marmeisse R."/>
            <person name="Melayah D."/>
            <person name="Montanini B."/>
            <person name="Muratet M."/>
            <person name="Nehls U."/>
            <person name="Niculita-Hirzel H."/>
            <person name="Oudot-Le Secq M.P."/>
            <person name="Peter M."/>
            <person name="Quesneville H."/>
            <person name="Rajashekar B."/>
            <person name="Reich M."/>
            <person name="Rouhier N."/>
            <person name="Schmutz J."/>
            <person name="Yin T."/>
            <person name="Chalot M."/>
            <person name="Henrissat B."/>
            <person name="Kuees U."/>
            <person name="Lucas S."/>
            <person name="Van de Peer Y."/>
            <person name="Podila G.K."/>
            <person name="Polle A."/>
            <person name="Pukkila P.J."/>
            <person name="Richardson P.M."/>
            <person name="Rouze P."/>
            <person name="Sanders I.R."/>
            <person name="Stajich J.E."/>
            <person name="Tunlid A."/>
            <person name="Tuskan G."/>
            <person name="Grigoriev I.V."/>
        </authorList>
    </citation>
    <scope>NUCLEOTIDE SEQUENCE [LARGE SCALE GENOMIC DNA]</scope>
    <source>
        <strain evidence="3">S238N-H82 / ATCC MYA-4686</strain>
    </source>
</reference>
<evidence type="ECO:0000313" key="2">
    <source>
        <dbReference type="EMBL" id="EDR10407.1"/>
    </source>
</evidence>
<dbReference type="KEGG" id="lbc:LACBIDRAFT_317290"/>
<dbReference type="Proteomes" id="UP000001194">
    <property type="component" value="Unassembled WGS sequence"/>
</dbReference>
<accession>B0D4U9</accession>
<dbReference type="OrthoDB" id="3026831at2759"/>
<organism evidence="3">
    <name type="scientific">Laccaria bicolor (strain S238N-H82 / ATCC MYA-4686)</name>
    <name type="common">Bicoloured deceiver</name>
    <name type="synonym">Laccaria laccata var. bicolor</name>
    <dbReference type="NCBI Taxonomy" id="486041"/>
    <lineage>
        <taxon>Eukaryota</taxon>
        <taxon>Fungi</taxon>
        <taxon>Dikarya</taxon>
        <taxon>Basidiomycota</taxon>
        <taxon>Agaricomycotina</taxon>
        <taxon>Agaricomycetes</taxon>
        <taxon>Agaricomycetidae</taxon>
        <taxon>Agaricales</taxon>
        <taxon>Agaricineae</taxon>
        <taxon>Hydnangiaceae</taxon>
        <taxon>Laccaria</taxon>
    </lineage>
</organism>
<dbReference type="SUPFAM" id="SSF56112">
    <property type="entry name" value="Protein kinase-like (PK-like)"/>
    <property type="match status" value="1"/>
</dbReference>
<proteinExistence type="predicted"/>
<keyword evidence="3" id="KW-1185">Reference proteome</keyword>
<feature type="compositionally biased region" description="Polar residues" evidence="1">
    <location>
        <begin position="473"/>
        <end position="483"/>
    </location>
</feature>
<dbReference type="InParanoid" id="B0D4U9"/>
<evidence type="ECO:0000256" key="1">
    <source>
        <dbReference type="SAM" id="MobiDB-lite"/>
    </source>
</evidence>